<reference evidence="2 3" key="1">
    <citation type="journal article" date="2012" name="Genome Biol.">
        <title>Genome and low-iron response of an oceanic diatom adapted to chronic iron limitation.</title>
        <authorList>
            <person name="Lommer M."/>
            <person name="Specht M."/>
            <person name="Roy A.S."/>
            <person name="Kraemer L."/>
            <person name="Andreson R."/>
            <person name="Gutowska M.A."/>
            <person name="Wolf J."/>
            <person name="Bergner S.V."/>
            <person name="Schilhabel M.B."/>
            <person name="Klostermeier U.C."/>
            <person name="Beiko R.G."/>
            <person name="Rosenstiel P."/>
            <person name="Hippler M."/>
            <person name="Laroche J."/>
        </authorList>
    </citation>
    <scope>NUCLEOTIDE SEQUENCE [LARGE SCALE GENOMIC DNA]</scope>
    <source>
        <strain evidence="2 3">CCMP1005</strain>
    </source>
</reference>
<dbReference type="Proteomes" id="UP000266841">
    <property type="component" value="Unassembled WGS sequence"/>
</dbReference>
<feature type="compositionally biased region" description="Basic and acidic residues" evidence="1">
    <location>
        <begin position="96"/>
        <end position="111"/>
    </location>
</feature>
<dbReference type="AlphaFoldDB" id="K0TNP4"/>
<dbReference type="EMBL" id="AGNL01001012">
    <property type="protein sequence ID" value="EJK77336.1"/>
    <property type="molecule type" value="Genomic_DNA"/>
</dbReference>
<evidence type="ECO:0000313" key="2">
    <source>
        <dbReference type="EMBL" id="EJK77336.1"/>
    </source>
</evidence>
<keyword evidence="3" id="KW-1185">Reference proteome</keyword>
<evidence type="ECO:0000256" key="1">
    <source>
        <dbReference type="SAM" id="MobiDB-lite"/>
    </source>
</evidence>
<feature type="compositionally biased region" description="Low complexity" evidence="1">
    <location>
        <begin position="48"/>
        <end position="64"/>
    </location>
</feature>
<comment type="caution">
    <text evidence="2">The sequence shown here is derived from an EMBL/GenBank/DDBJ whole genome shotgun (WGS) entry which is preliminary data.</text>
</comment>
<organism evidence="2 3">
    <name type="scientific">Thalassiosira oceanica</name>
    <name type="common">Marine diatom</name>
    <dbReference type="NCBI Taxonomy" id="159749"/>
    <lineage>
        <taxon>Eukaryota</taxon>
        <taxon>Sar</taxon>
        <taxon>Stramenopiles</taxon>
        <taxon>Ochrophyta</taxon>
        <taxon>Bacillariophyta</taxon>
        <taxon>Coscinodiscophyceae</taxon>
        <taxon>Thalassiosirophycidae</taxon>
        <taxon>Thalassiosirales</taxon>
        <taxon>Thalassiosiraceae</taxon>
        <taxon>Thalassiosira</taxon>
    </lineage>
</organism>
<accession>K0TNP4</accession>
<protein>
    <submittedName>
        <fullName evidence="2">Uncharacterized protein</fullName>
    </submittedName>
</protein>
<name>K0TNP4_THAOC</name>
<evidence type="ECO:0000313" key="3">
    <source>
        <dbReference type="Proteomes" id="UP000266841"/>
    </source>
</evidence>
<feature type="region of interest" description="Disordered" evidence="1">
    <location>
        <begin position="16"/>
        <end position="158"/>
    </location>
</feature>
<feature type="non-terminal residue" evidence="2">
    <location>
        <position position="158"/>
    </location>
</feature>
<feature type="compositionally biased region" description="Basic and acidic residues" evidence="1">
    <location>
        <begin position="65"/>
        <end position="80"/>
    </location>
</feature>
<proteinExistence type="predicted"/>
<gene>
    <name evidence="2" type="ORF">THAOC_00838</name>
</gene>
<sequence length="158" mass="16804">MGFWLDKLHQAKVAPVDAEAPCDGDRPAAEPSRSRRSRVKREGKGGAVSLSPSPVQVQVPIQVPDQERRLRSADGAAEIRRRAKRAGGGISGLRTVDPDPPNRQHVNREEGGQQAEATVQVPRPIEEGPDGPAGRSVAAPADTARGKVLELRQPPPAA</sequence>